<proteinExistence type="predicted"/>
<dbReference type="AlphaFoldDB" id="A0A093GTD1"/>
<name>A0A093GTD1_DRYPU</name>
<accession>A0A093GTD1</accession>
<evidence type="ECO:0000313" key="2">
    <source>
        <dbReference type="Proteomes" id="UP000053875"/>
    </source>
</evidence>
<organism evidence="1 2">
    <name type="scientific">Dryobates pubescens</name>
    <name type="common">Downy woodpecker</name>
    <name type="synonym">Picoides pubescens</name>
    <dbReference type="NCBI Taxonomy" id="118200"/>
    <lineage>
        <taxon>Eukaryota</taxon>
        <taxon>Metazoa</taxon>
        <taxon>Chordata</taxon>
        <taxon>Craniata</taxon>
        <taxon>Vertebrata</taxon>
        <taxon>Euteleostomi</taxon>
        <taxon>Archelosauria</taxon>
        <taxon>Archosauria</taxon>
        <taxon>Dinosauria</taxon>
        <taxon>Saurischia</taxon>
        <taxon>Theropoda</taxon>
        <taxon>Coelurosauria</taxon>
        <taxon>Aves</taxon>
        <taxon>Neognathae</taxon>
        <taxon>Neoaves</taxon>
        <taxon>Telluraves</taxon>
        <taxon>Coraciimorphae</taxon>
        <taxon>Piciformes</taxon>
        <taxon>Picidae</taxon>
        <taxon>Dryobates</taxon>
    </lineage>
</organism>
<sequence length="40" mass="4349">QSSLEPLRGLSASLSLGALQPSCVSVAIWDYTRKCFKHQA</sequence>
<dbReference type="Proteomes" id="UP000053875">
    <property type="component" value="Unassembled WGS sequence"/>
</dbReference>
<protein>
    <submittedName>
        <fullName evidence="1">Uncharacterized protein</fullName>
    </submittedName>
</protein>
<feature type="non-terminal residue" evidence="1">
    <location>
        <position position="1"/>
    </location>
</feature>
<gene>
    <name evidence="1" type="ORF">N307_01880</name>
</gene>
<evidence type="ECO:0000313" key="1">
    <source>
        <dbReference type="EMBL" id="KFV70069.1"/>
    </source>
</evidence>
<dbReference type="EMBL" id="KL216546">
    <property type="protein sequence ID" value="KFV70069.1"/>
    <property type="molecule type" value="Genomic_DNA"/>
</dbReference>
<feature type="non-terminal residue" evidence="1">
    <location>
        <position position="40"/>
    </location>
</feature>
<keyword evidence="2" id="KW-1185">Reference proteome</keyword>
<reference evidence="1 2" key="1">
    <citation type="submission" date="2014-04" db="EMBL/GenBank/DDBJ databases">
        <title>Genome evolution of avian class.</title>
        <authorList>
            <person name="Zhang G."/>
            <person name="Li C."/>
        </authorList>
    </citation>
    <scope>NUCLEOTIDE SEQUENCE [LARGE SCALE GENOMIC DNA]</scope>
    <source>
        <strain evidence="1">BGI_N307</strain>
    </source>
</reference>